<dbReference type="InterPro" id="IPR002577">
    <property type="entry name" value="HTH_HxlR"/>
</dbReference>
<feature type="domain" description="HTH hxlR-type" evidence="5">
    <location>
        <begin position="12"/>
        <end position="110"/>
    </location>
</feature>
<proteinExistence type="predicted"/>
<dbReference type="SUPFAM" id="SSF46785">
    <property type="entry name" value="Winged helix' DNA-binding domain"/>
    <property type="match status" value="1"/>
</dbReference>
<keyword evidence="3" id="KW-0804">Transcription</keyword>
<dbReference type="GO" id="GO:0003677">
    <property type="term" value="F:DNA binding"/>
    <property type="evidence" value="ECO:0007669"/>
    <property type="project" value="UniProtKB-KW"/>
</dbReference>
<sequence>MKRQDFGCAPGCSVEVTLDLIDGKWKGVILYHLQEGRLRFGELRKKLPRITQRMLTKQLRALEEDDLIVRKVYAEVPPRVDYELSETGQRLRPVIDALKAWGDANRARVDAALENKAAGAKKTQPHSDAASRPPKRPKAA</sequence>
<evidence type="ECO:0000256" key="2">
    <source>
        <dbReference type="ARBA" id="ARBA00023125"/>
    </source>
</evidence>
<name>A0A7C9VKM7_9BRAD</name>
<dbReference type="EMBL" id="JAAMRR010001636">
    <property type="protein sequence ID" value="NGX99626.1"/>
    <property type="molecule type" value="Genomic_DNA"/>
</dbReference>
<evidence type="ECO:0000313" key="6">
    <source>
        <dbReference type="EMBL" id="NGX99626.1"/>
    </source>
</evidence>
<keyword evidence="1" id="KW-0805">Transcription regulation</keyword>
<dbReference type="PANTHER" id="PTHR33204:SF29">
    <property type="entry name" value="TRANSCRIPTIONAL REGULATOR"/>
    <property type="match status" value="1"/>
</dbReference>
<reference evidence="6" key="1">
    <citation type="submission" date="2020-02" db="EMBL/GenBank/DDBJ databases">
        <title>Draft genome sequence of Candidatus Afipia apatlaquensis IBT-C3, a potential strain for decolorization of textile dyes.</title>
        <authorList>
            <person name="Sanchez-Reyes A."/>
            <person name="Breton-Deval L."/>
            <person name="Mangelson H."/>
            <person name="Sanchez-Flores A."/>
        </authorList>
    </citation>
    <scope>NUCLEOTIDE SEQUENCE [LARGE SCALE GENOMIC DNA]</scope>
    <source>
        <strain evidence="6">IBT-C3</strain>
    </source>
</reference>
<evidence type="ECO:0000256" key="3">
    <source>
        <dbReference type="ARBA" id="ARBA00023163"/>
    </source>
</evidence>
<keyword evidence="7" id="KW-1185">Reference proteome</keyword>
<organism evidence="6 7">
    <name type="scientific">Candidatus Afipia apatlaquensis</name>
    <dbReference type="NCBI Taxonomy" id="2712852"/>
    <lineage>
        <taxon>Bacteria</taxon>
        <taxon>Pseudomonadati</taxon>
        <taxon>Pseudomonadota</taxon>
        <taxon>Alphaproteobacteria</taxon>
        <taxon>Hyphomicrobiales</taxon>
        <taxon>Nitrobacteraceae</taxon>
        <taxon>Afipia</taxon>
    </lineage>
</organism>
<protein>
    <submittedName>
        <fullName evidence="6">Helix-turn-helix transcriptional regulator</fullName>
    </submittedName>
</protein>
<evidence type="ECO:0000313" key="7">
    <source>
        <dbReference type="Proteomes" id="UP000480266"/>
    </source>
</evidence>
<accession>A0A7C9VKM7</accession>
<dbReference type="InterPro" id="IPR036390">
    <property type="entry name" value="WH_DNA-bd_sf"/>
</dbReference>
<dbReference type="Proteomes" id="UP000480266">
    <property type="component" value="Unassembled WGS sequence"/>
</dbReference>
<evidence type="ECO:0000259" key="5">
    <source>
        <dbReference type="PROSITE" id="PS51118"/>
    </source>
</evidence>
<dbReference type="InterPro" id="IPR036388">
    <property type="entry name" value="WH-like_DNA-bd_sf"/>
</dbReference>
<gene>
    <name evidence="6" type="ORF">G4V63_31900</name>
</gene>
<feature type="region of interest" description="Disordered" evidence="4">
    <location>
        <begin position="112"/>
        <end position="140"/>
    </location>
</feature>
<dbReference type="Pfam" id="PF01638">
    <property type="entry name" value="HxlR"/>
    <property type="match status" value="1"/>
</dbReference>
<comment type="caution">
    <text evidence="6">The sequence shown here is derived from an EMBL/GenBank/DDBJ whole genome shotgun (WGS) entry which is preliminary data.</text>
</comment>
<evidence type="ECO:0000256" key="1">
    <source>
        <dbReference type="ARBA" id="ARBA00023015"/>
    </source>
</evidence>
<evidence type="ECO:0000256" key="4">
    <source>
        <dbReference type="SAM" id="MobiDB-lite"/>
    </source>
</evidence>
<dbReference type="PANTHER" id="PTHR33204">
    <property type="entry name" value="TRANSCRIPTIONAL REGULATOR, MARR FAMILY"/>
    <property type="match status" value="1"/>
</dbReference>
<dbReference type="PROSITE" id="PS51118">
    <property type="entry name" value="HTH_HXLR"/>
    <property type="match status" value="1"/>
</dbReference>
<dbReference type="AlphaFoldDB" id="A0A7C9VKM7"/>
<keyword evidence="2" id="KW-0238">DNA-binding</keyword>
<dbReference type="Gene3D" id="1.10.10.10">
    <property type="entry name" value="Winged helix-like DNA-binding domain superfamily/Winged helix DNA-binding domain"/>
    <property type="match status" value="1"/>
</dbReference>